<reference evidence="15" key="1">
    <citation type="submission" date="2024-06" db="EMBL/GenBank/DDBJ databases">
        <authorList>
            <person name="Ryan C."/>
        </authorList>
    </citation>
    <scope>NUCLEOTIDE SEQUENCE [LARGE SCALE GENOMIC DNA]</scope>
</reference>
<comment type="subcellular location">
    <subcellularLocation>
        <location evidence="1">Membrane</location>
        <topology evidence="1">Multi-pass membrane protein</topology>
    </subcellularLocation>
</comment>
<dbReference type="InterPro" id="IPR043926">
    <property type="entry name" value="ABCG_dom"/>
</dbReference>
<feature type="transmembrane region" description="Helical" evidence="12">
    <location>
        <begin position="531"/>
        <end position="552"/>
    </location>
</feature>
<feature type="compositionally biased region" description="Basic and acidic residues" evidence="11">
    <location>
        <begin position="23"/>
        <end position="34"/>
    </location>
</feature>
<dbReference type="InterPro" id="IPR013525">
    <property type="entry name" value="ABC2_TM"/>
</dbReference>
<feature type="transmembrane region" description="Helical" evidence="12">
    <location>
        <begin position="760"/>
        <end position="786"/>
    </location>
</feature>
<keyword evidence="6" id="KW-0547">Nucleotide-binding</keyword>
<comment type="similarity">
    <text evidence="2">Belongs to the ABC transporter superfamily. ABCG family. PDR (TC 3.A.1.205) subfamily.</text>
</comment>
<dbReference type="GO" id="GO:0005524">
    <property type="term" value="F:ATP binding"/>
    <property type="evidence" value="ECO:0007669"/>
    <property type="project" value="UniProtKB-KW"/>
</dbReference>
<feature type="domain" description="ABC transporter" evidence="13">
    <location>
        <begin position="162"/>
        <end position="435"/>
    </location>
</feature>
<protein>
    <recommendedName>
        <fullName evidence="13">ABC transporter domain-containing protein</fullName>
    </recommendedName>
</protein>
<reference evidence="14 15" key="2">
    <citation type="submission" date="2024-10" db="EMBL/GenBank/DDBJ databases">
        <authorList>
            <person name="Ryan C."/>
        </authorList>
    </citation>
    <scope>NUCLEOTIDE SEQUENCE [LARGE SCALE GENOMIC DNA]</scope>
</reference>
<keyword evidence="3" id="KW-0813">Transport</keyword>
<keyword evidence="9 12" id="KW-0472">Membrane</keyword>
<evidence type="ECO:0000256" key="11">
    <source>
        <dbReference type="SAM" id="MobiDB-lite"/>
    </source>
</evidence>
<dbReference type="Pfam" id="PF14510">
    <property type="entry name" value="ABC_trans_N"/>
    <property type="match status" value="1"/>
</dbReference>
<dbReference type="InterPro" id="IPR034001">
    <property type="entry name" value="ABCG_PDR_1"/>
</dbReference>
<accession>A0ABC8YW10</accession>
<dbReference type="InterPro" id="IPR013581">
    <property type="entry name" value="PDR_assoc"/>
</dbReference>
<feature type="transmembrane region" description="Helical" evidence="12">
    <location>
        <begin position="649"/>
        <end position="668"/>
    </location>
</feature>
<dbReference type="InterPro" id="IPR003593">
    <property type="entry name" value="AAA+_ATPase"/>
</dbReference>
<evidence type="ECO:0000256" key="5">
    <source>
        <dbReference type="ARBA" id="ARBA00022737"/>
    </source>
</evidence>
<dbReference type="Pfam" id="PF19055">
    <property type="entry name" value="ABC2_membrane_7"/>
    <property type="match status" value="1"/>
</dbReference>
<dbReference type="FunFam" id="3.40.50.300:FF:000059">
    <property type="entry name" value="ABC transporter G family member 40"/>
    <property type="match status" value="1"/>
</dbReference>
<feature type="domain" description="ABC transporter" evidence="13">
    <location>
        <begin position="858"/>
        <end position="1110"/>
    </location>
</feature>
<dbReference type="PANTHER" id="PTHR48040:SF35">
    <property type="entry name" value="ABC TRANSPORTER G FAMILY MEMBER 39-LIKE"/>
    <property type="match status" value="1"/>
</dbReference>
<feature type="region of interest" description="Disordered" evidence="11">
    <location>
        <begin position="1"/>
        <end position="36"/>
    </location>
</feature>
<dbReference type="Gene3D" id="3.40.50.300">
    <property type="entry name" value="P-loop containing nucleotide triphosphate hydrolases"/>
    <property type="match status" value="2"/>
</dbReference>
<feature type="transmembrane region" description="Helical" evidence="12">
    <location>
        <begin position="1204"/>
        <end position="1222"/>
    </location>
</feature>
<dbReference type="Proteomes" id="UP001497457">
    <property type="component" value="Chromosome 17b"/>
</dbReference>
<dbReference type="InterPro" id="IPR034003">
    <property type="entry name" value="ABCG_PDR_2"/>
</dbReference>
<keyword evidence="15" id="KW-1185">Reference proteome</keyword>
<evidence type="ECO:0000313" key="14">
    <source>
        <dbReference type="EMBL" id="CAL4948797.1"/>
    </source>
</evidence>
<name>A0ABC8YW10_9POAL</name>
<feature type="transmembrane region" description="Helical" evidence="12">
    <location>
        <begin position="1317"/>
        <end position="1339"/>
    </location>
</feature>
<evidence type="ECO:0000313" key="15">
    <source>
        <dbReference type="Proteomes" id="UP001497457"/>
    </source>
</evidence>
<feature type="transmembrane region" description="Helical" evidence="12">
    <location>
        <begin position="674"/>
        <end position="697"/>
    </location>
</feature>
<evidence type="ECO:0000256" key="2">
    <source>
        <dbReference type="ARBA" id="ARBA00006012"/>
    </source>
</evidence>
<dbReference type="GO" id="GO:0016020">
    <property type="term" value="C:membrane"/>
    <property type="evidence" value="ECO:0007669"/>
    <property type="project" value="UniProtKB-SubCell"/>
</dbReference>
<dbReference type="CDD" id="cd03232">
    <property type="entry name" value="ABCG_PDR_domain2"/>
    <property type="match status" value="1"/>
</dbReference>
<dbReference type="SMART" id="SM00382">
    <property type="entry name" value="AAA"/>
    <property type="match status" value="2"/>
</dbReference>
<evidence type="ECO:0000256" key="3">
    <source>
        <dbReference type="ARBA" id="ARBA00022448"/>
    </source>
</evidence>
<feature type="transmembrane region" description="Helical" evidence="12">
    <location>
        <begin position="615"/>
        <end position="637"/>
    </location>
</feature>
<keyword evidence="4 12" id="KW-0812">Transmembrane</keyword>
<keyword evidence="8 12" id="KW-1133">Transmembrane helix</keyword>
<evidence type="ECO:0000256" key="8">
    <source>
        <dbReference type="ARBA" id="ARBA00022989"/>
    </source>
</evidence>
<evidence type="ECO:0000256" key="10">
    <source>
        <dbReference type="ARBA" id="ARBA00037747"/>
    </source>
</evidence>
<dbReference type="FunFam" id="3.40.50.300:FF:000179">
    <property type="entry name" value="ABC transporter G family member 34"/>
    <property type="match status" value="1"/>
</dbReference>
<dbReference type="CDD" id="cd03233">
    <property type="entry name" value="ABCG_PDR_domain1"/>
    <property type="match status" value="1"/>
</dbReference>
<dbReference type="PANTHER" id="PTHR48040">
    <property type="entry name" value="PLEIOTROPIC DRUG RESISTANCE PROTEIN 1-LIKE ISOFORM X1"/>
    <property type="match status" value="1"/>
</dbReference>
<evidence type="ECO:0000256" key="6">
    <source>
        <dbReference type="ARBA" id="ARBA00022741"/>
    </source>
</evidence>
<dbReference type="InterPro" id="IPR027417">
    <property type="entry name" value="P-loop_NTPase"/>
</dbReference>
<evidence type="ECO:0000256" key="9">
    <source>
        <dbReference type="ARBA" id="ARBA00023136"/>
    </source>
</evidence>
<dbReference type="Pfam" id="PF01061">
    <property type="entry name" value="ABC2_membrane"/>
    <property type="match status" value="2"/>
</dbReference>
<feature type="transmembrane region" description="Helical" evidence="12">
    <location>
        <begin position="1424"/>
        <end position="1448"/>
    </location>
</feature>
<comment type="function">
    <text evidence="10">May be a general defense protein.</text>
</comment>
<evidence type="ECO:0000259" key="13">
    <source>
        <dbReference type="PROSITE" id="PS50893"/>
    </source>
</evidence>
<organism evidence="14 15">
    <name type="scientific">Urochloa decumbens</name>
    <dbReference type="NCBI Taxonomy" id="240449"/>
    <lineage>
        <taxon>Eukaryota</taxon>
        <taxon>Viridiplantae</taxon>
        <taxon>Streptophyta</taxon>
        <taxon>Embryophyta</taxon>
        <taxon>Tracheophyta</taxon>
        <taxon>Spermatophyta</taxon>
        <taxon>Magnoliopsida</taxon>
        <taxon>Liliopsida</taxon>
        <taxon>Poales</taxon>
        <taxon>Poaceae</taxon>
        <taxon>PACMAD clade</taxon>
        <taxon>Panicoideae</taxon>
        <taxon>Panicodae</taxon>
        <taxon>Paniceae</taxon>
        <taxon>Melinidinae</taxon>
        <taxon>Urochloa</taxon>
    </lineage>
</organism>
<keyword evidence="7" id="KW-0067">ATP-binding</keyword>
<evidence type="ECO:0000256" key="4">
    <source>
        <dbReference type="ARBA" id="ARBA00022692"/>
    </source>
</evidence>
<dbReference type="InterPro" id="IPR029481">
    <property type="entry name" value="ABC_trans_N"/>
</dbReference>
<feature type="transmembrane region" description="Helical" evidence="12">
    <location>
        <begin position="1345"/>
        <end position="1366"/>
    </location>
</feature>
<evidence type="ECO:0000256" key="12">
    <source>
        <dbReference type="SAM" id="Phobius"/>
    </source>
</evidence>
<dbReference type="InterPro" id="IPR003439">
    <property type="entry name" value="ABC_transporter-like_ATP-bd"/>
</dbReference>
<evidence type="ECO:0000256" key="7">
    <source>
        <dbReference type="ARBA" id="ARBA00022840"/>
    </source>
</evidence>
<gene>
    <name evidence="14" type="ORF">URODEC1_LOCUS37606</name>
</gene>
<keyword evidence="5" id="KW-0677">Repeat</keyword>
<sequence length="1455" mass="163131">MDAAGDIQKVASMRRGDSGSMWRRGDDVFSRSSREEDDEEALRWAALEKLPTYDRVRRAIVPLGDEAAGAEGGGKAGVVDVDVLNLGPQQRRALLERLVCVADEDNERFLLKLKDRVDRVGIDMPTIEVRFENLEAEAEVRVGSSGLPTVLNSIVNTVEEAANALHLLPSRKRTMPILHDVSGIIKPRRMTLLLGPPGSGKTTLLLALAGRLDKDLKVTGKVTYNGHEMTEFIPERTAAYISQHDLHIGEMTVRETLAFSARCQGVGSRFDMLTELSRREKAANIKPDADIDAFMKASAMGGQEANVVTDYILKILGLEICADTMVGDEMLRGISGGQRKRVTTAEMLVGPARALFMDEISTGLDSSTTFQIVNSLRQSIHILGGTAVISLLQPAPETYNLFDDILLLSDGQVVYQGPREEVLEFFESMGFRCPERKGVADFLQEVTSRKDQKQYWARRDEPYRFVPVKEFATAFKSFHTGRAIANELAVPFDKSKSHPAALTTMRYGVSGKELLQANIDREILLMKRNSFVYMFRIFQLMLMSIIAMTLFFRTKMKHDTVTDGGLYMGALFFGVLIIMVNGFSELALTVFKLPVFFKQRDLLFFPAWSYTIPSWILKIPITFIEVGGYVFLTYYAIGFDTNVSRFFKQYLLLLAVNQMAAALFRFIGGAARNMIVANVFASFMLLVVMVLGGFILVREKIKKWWIWGYWISPMMYAQNAISVNEMLGHSWNKILNSTASNETLGVQVLKSRGVFTEAKWYWIGFGAMVGFTILFNALFTLALTYLKPYGNSRPSVSEEELKEKHANMKGKVLDGNHLESASSHRSAGINTGTDSAIVEDDSAPTKRGMILPFVPLSLAFDNIRYSVDMPQEMKAQGVQEDRLELLKGVSGSFRPGVLTALMGVSGAGKTTLMDVLAGRKTGGYIEGDISISGYPKKQETFARISGYCEQNDIHSPQVTVYESLLFSAWLRLPKDVDSNTRKIFIEEVMELVELKPLRDSLVGLPGVNGLSTEQRTRLTIAVELVANPSIIFMDEPTSGLDARAAAIVMRTVRNTVDTGRTVVCTIHQPSIDMFEAFDELFLMKRGGEEIYAGPLGHHSSQLIKYFEGILGVGKINDGYNPATWMLEVTTVSQEQILGVDFSEIYKNSELYQRNKALIKELSQPAPGSSDLHFPTKYARSSITQCMACLWKQNLSYWRNPPYNTVRFFFTTIIALLLGTIFWDLGGKVKTSQDLLNAMGSMYSAVLFIGIMNCTSVQPVVAVERTVFYRERAAGMYSAFPYAFGQVVIELPYALAQDILYGVIVYSMIGFEWTAAKFFWYLFFGYFTLLYFTFYGMMAVGLTPNYHIASIVSSAFYAIWNLFSGFIIPRPRVPIWWRWYCWICPVAWTLYGLVVSQFGDVMTEMDDGRTVKVFIEDYFDFKHSWLGWVAAVVVAFAVLFAALFGFAIMKLNFQRR</sequence>
<dbReference type="SUPFAM" id="SSF52540">
    <property type="entry name" value="P-loop containing nucleoside triphosphate hydrolases"/>
    <property type="match status" value="2"/>
</dbReference>
<dbReference type="PROSITE" id="PS50893">
    <property type="entry name" value="ABC_TRANSPORTER_2"/>
    <property type="match status" value="2"/>
</dbReference>
<feature type="transmembrane region" description="Helical" evidence="12">
    <location>
        <begin position="564"/>
        <end position="584"/>
    </location>
</feature>
<feature type="transmembrane region" description="Helical" evidence="12">
    <location>
        <begin position="1242"/>
        <end position="1262"/>
    </location>
</feature>
<evidence type="ECO:0000256" key="1">
    <source>
        <dbReference type="ARBA" id="ARBA00004141"/>
    </source>
</evidence>
<proteinExistence type="inferred from homology"/>
<dbReference type="Pfam" id="PF08370">
    <property type="entry name" value="PDR_assoc"/>
    <property type="match status" value="1"/>
</dbReference>
<dbReference type="EMBL" id="OZ075127">
    <property type="protein sequence ID" value="CAL4948797.1"/>
    <property type="molecule type" value="Genomic_DNA"/>
</dbReference>
<dbReference type="Pfam" id="PF00005">
    <property type="entry name" value="ABC_tran"/>
    <property type="match status" value="2"/>
</dbReference>
<feature type="transmembrane region" description="Helical" evidence="12">
    <location>
        <begin position="1378"/>
        <end position="1398"/>
    </location>
</feature>